<feature type="transmembrane region" description="Helical" evidence="6">
    <location>
        <begin position="275"/>
        <end position="297"/>
    </location>
</feature>
<accession>A0A6V7VHK6</accession>
<evidence type="ECO:0000256" key="3">
    <source>
        <dbReference type="ARBA" id="ARBA00022692"/>
    </source>
</evidence>
<keyword evidence="3 6" id="KW-0812">Transmembrane</keyword>
<protein>
    <recommendedName>
        <fullName evidence="7">G-protein coupled receptors family 1 profile domain-containing protein</fullName>
    </recommendedName>
</protein>
<evidence type="ECO:0000256" key="4">
    <source>
        <dbReference type="ARBA" id="ARBA00022989"/>
    </source>
</evidence>
<name>A0A6V7VHK6_MELEN</name>
<feature type="transmembrane region" description="Helical" evidence="6">
    <location>
        <begin position="193"/>
        <end position="217"/>
    </location>
</feature>
<dbReference type="EMBL" id="CAJEWN010000234">
    <property type="protein sequence ID" value="CAD2174382.1"/>
    <property type="molecule type" value="Genomic_DNA"/>
</dbReference>
<dbReference type="OrthoDB" id="5782260at2759"/>
<evidence type="ECO:0000256" key="5">
    <source>
        <dbReference type="ARBA" id="ARBA00023136"/>
    </source>
</evidence>
<dbReference type="InterPro" id="IPR050920">
    <property type="entry name" value="Nematode_rcpt-like_delta"/>
</dbReference>
<proteinExistence type="inferred from homology"/>
<gene>
    <name evidence="8" type="ORF">MENT_LOCUS26039</name>
</gene>
<organism evidence="8 9">
    <name type="scientific">Meloidogyne enterolobii</name>
    <name type="common">Root-knot nematode worm</name>
    <name type="synonym">Meloidogyne mayaguensis</name>
    <dbReference type="NCBI Taxonomy" id="390850"/>
    <lineage>
        <taxon>Eukaryota</taxon>
        <taxon>Metazoa</taxon>
        <taxon>Ecdysozoa</taxon>
        <taxon>Nematoda</taxon>
        <taxon>Chromadorea</taxon>
        <taxon>Rhabditida</taxon>
        <taxon>Tylenchina</taxon>
        <taxon>Tylenchomorpha</taxon>
        <taxon>Tylenchoidea</taxon>
        <taxon>Meloidogynidae</taxon>
        <taxon>Meloidogyninae</taxon>
        <taxon>Meloidogyne</taxon>
    </lineage>
</organism>
<dbReference type="InterPro" id="IPR017452">
    <property type="entry name" value="GPCR_Rhodpsn_7TM"/>
</dbReference>
<dbReference type="GO" id="GO:0016020">
    <property type="term" value="C:membrane"/>
    <property type="evidence" value="ECO:0007669"/>
    <property type="project" value="UniProtKB-SubCell"/>
</dbReference>
<dbReference type="PANTHER" id="PTHR22945:SF40">
    <property type="entry name" value="SERPENTINE RECEPTOR, CLASS D (DELTA)-RELATED"/>
    <property type="match status" value="1"/>
</dbReference>
<dbReference type="Proteomes" id="UP000580250">
    <property type="component" value="Unassembled WGS sequence"/>
</dbReference>
<sequence length="315" mass="37448">MPLDLLDILFKFDYWGCLLLGYPLNIILIILIIFKTPKEMETHSRILIQNCVLDILMLTCQMFIQEFYLNDVEENLVFIFTNGIFFEFMKNNSKTIHLTFLYIQMFFVNLNMYGLCAQFVFRYLILNRNMKINYKTYFLYIFSTVLIVCLLYNLLSIFYAVQYIDGGIKLFDQEYLNKTFPYFIVKLEGFSSLLFSLFTIIPYFIIFICGFRMVYYVNLHTGFDQNMKRLLKQLAKTLIILVIIPSINQSFVLLTMYITFINNTNDSSKETNMNLIYIFPAIFNHFTPVFNPIVCIITNKPYKEAVLNRLRIHPE</sequence>
<comment type="subcellular location">
    <subcellularLocation>
        <location evidence="1">Membrane</location>
        <topology evidence="1">Multi-pass membrane protein</topology>
    </subcellularLocation>
</comment>
<evidence type="ECO:0000256" key="2">
    <source>
        <dbReference type="ARBA" id="ARBA00009166"/>
    </source>
</evidence>
<feature type="domain" description="G-protein coupled receptors family 1 profile" evidence="7">
    <location>
        <begin position="25"/>
        <end position="295"/>
    </location>
</feature>
<feature type="transmembrane region" description="Helical" evidence="6">
    <location>
        <begin position="101"/>
        <end position="125"/>
    </location>
</feature>
<keyword evidence="5 6" id="KW-0472">Membrane</keyword>
<dbReference type="SUPFAM" id="SSF81321">
    <property type="entry name" value="Family A G protein-coupled receptor-like"/>
    <property type="match status" value="1"/>
</dbReference>
<comment type="similarity">
    <text evidence="2">Belongs to the nematode receptor-like protein srd family.</text>
</comment>
<dbReference type="Pfam" id="PF10317">
    <property type="entry name" value="7TM_GPCR_Srd"/>
    <property type="match status" value="1"/>
</dbReference>
<evidence type="ECO:0000259" key="7">
    <source>
        <dbReference type="PROSITE" id="PS50262"/>
    </source>
</evidence>
<evidence type="ECO:0000313" key="8">
    <source>
        <dbReference type="EMBL" id="CAD2174382.1"/>
    </source>
</evidence>
<feature type="transmembrane region" description="Helical" evidence="6">
    <location>
        <begin position="12"/>
        <end position="34"/>
    </location>
</feature>
<dbReference type="PROSITE" id="PS50262">
    <property type="entry name" value="G_PROTEIN_RECEP_F1_2"/>
    <property type="match status" value="1"/>
</dbReference>
<keyword evidence="4 6" id="KW-1133">Transmembrane helix</keyword>
<feature type="transmembrane region" description="Helical" evidence="6">
    <location>
        <begin position="137"/>
        <end position="161"/>
    </location>
</feature>
<reference evidence="8 9" key="1">
    <citation type="submission" date="2020-08" db="EMBL/GenBank/DDBJ databases">
        <authorList>
            <person name="Koutsovoulos G."/>
            <person name="Danchin GJ E."/>
        </authorList>
    </citation>
    <scope>NUCLEOTIDE SEQUENCE [LARGE SCALE GENOMIC DNA]</scope>
</reference>
<dbReference type="Gene3D" id="1.20.1070.10">
    <property type="entry name" value="Rhodopsin 7-helix transmembrane proteins"/>
    <property type="match status" value="1"/>
</dbReference>
<feature type="transmembrane region" description="Helical" evidence="6">
    <location>
        <begin position="238"/>
        <end position="260"/>
    </location>
</feature>
<dbReference type="InterPro" id="IPR019421">
    <property type="entry name" value="7TM_GPCR_serpentine_rcpt_Srd"/>
</dbReference>
<evidence type="ECO:0000313" key="9">
    <source>
        <dbReference type="Proteomes" id="UP000580250"/>
    </source>
</evidence>
<evidence type="ECO:0000256" key="1">
    <source>
        <dbReference type="ARBA" id="ARBA00004141"/>
    </source>
</evidence>
<comment type="caution">
    <text evidence="8">The sequence shown here is derived from an EMBL/GenBank/DDBJ whole genome shotgun (WGS) entry which is preliminary data.</text>
</comment>
<dbReference type="PANTHER" id="PTHR22945">
    <property type="entry name" value="SERPENTINE RECEPTOR, CLASS D DELTA"/>
    <property type="match status" value="1"/>
</dbReference>
<feature type="transmembrane region" description="Helical" evidence="6">
    <location>
        <begin position="46"/>
        <end position="64"/>
    </location>
</feature>
<evidence type="ECO:0000256" key="6">
    <source>
        <dbReference type="SAM" id="Phobius"/>
    </source>
</evidence>
<dbReference type="AlphaFoldDB" id="A0A6V7VHK6"/>